<name>U5LD12_9BACI</name>
<dbReference type="HOGENOM" id="CLU_3402077_0_0_9"/>
<evidence type="ECO:0000256" key="1">
    <source>
        <dbReference type="SAM" id="MobiDB-lite"/>
    </source>
</evidence>
<dbReference type="STRING" id="1367477.N288_17250"/>
<organism evidence="2 3">
    <name type="scientific">Bacillus infantis NRRL B-14911</name>
    <dbReference type="NCBI Taxonomy" id="1367477"/>
    <lineage>
        <taxon>Bacteria</taxon>
        <taxon>Bacillati</taxon>
        <taxon>Bacillota</taxon>
        <taxon>Bacilli</taxon>
        <taxon>Bacillales</taxon>
        <taxon>Bacillaceae</taxon>
        <taxon>Bacillus</taxon>
    </lineage>
</organism>
<dbReference type="AlphaFoldDB" id="U5LD12"/>
<dbReference type="EMBL" id="CP006643">
    <property type="protein sequence ID" value="AGX05335.1"/>
    <property type="molecule type" value="Genomic_DNA"/>
</dbReference>
<feature type="compositionally biased region" description="Basic and acidic residues" evidence="1">
    <location>
        <begin position="1"/>
        <end position="12"/>
    </location>
</feature>
<feature type="region of interest" description="Disordered" evidence="1">
    <location>
        <begin position="1"/>
        <end position="30"/>
    </location>
</feature>
<evidence type="ECO:0000313" key="2">
    <source>
        <dbReference type="EMBL" id="AGX05335.1"/>
    </source>
</evidence>
<reference evidence="2 3" key="1">
    <citation type="submission" date="2013-07" db="EMBL/GenBank/DDBJ databases">
        <title>Complete genome sequence of Bacillus infantis NRRL B-14911 that has potential to induce cardiac disease by antigenic mimicry.</title>
        <authorList>
            <person name="Massilamany C."/>
            <person name="Smith T.P.L."/>
            <person name="Loy J.D."/>
            <person name="Barletta R."/>
            <person name="Reddy J."/>
        </authorList>
    </citation>
    <scope>NUCLEOTIDE SEQUENCE [LARGE SCALE GENOMIC DNA]</scope>
    <source>
        <strain evidence="2 3">NRRL B-14911</strain>
    </source>
</reference>
<sequence length="30" mass="3050">MGFGKKSQEKPKSAGGPGPEGRHAGRLGVE</sequence>
<dbReference type="KEGG" id="bif:N288_17250"/>
<protein>
    <submittedName>
        <fullName evidence="2">Uncharacterized protein</fullName>
    </submittedName>
</protein>
<keyword evidence="3" id="KW-1185">Reference proteome</keyword>
<proteinExistence type="predicted"/>
<gene>
    <name evidence="2" type="ORF">N288_17250</name>
</gene>
<accession>U5LD12</accession>
<evidence type="ECO:0000313" key="3">
    <source>
        <dbReference type="Proteomes" id="UP000017805"/>
    </source>
</evidence>
<dbReference type="Proteomes" id="UP000017805">
    <property type="component" value="Chromosome"/>
</dbReference>